<organism evidence="1 2">
    <name type="scientific">Gordonia caeni</name>
    <dbReference type="NCBI Taxonomy" id="1007097"/>
    <lineage>
        <taxon>Bacteria</taxon>
        <taxon>Bacillati</taxon>
        <taxon>Actinomycetota</taxon>
        <taxon>Actinomycetes</taxon>
        <taxon>Mycobacteriales</taxon>
        <taxon>Gordoniaceae</taxon>
        <taxon>Gordonia</taxon>
    </lineage>
</organism>
<dbReference type="InterPro" id="IPR046037">
    <property type="entry name" value="DUF5995"/>
</dbReference>
<keyword evidence="2" id="KW-1185">Reference proteome</keyword>
<proteinExistence type="predicted"/>
<comment type="caution">
    <text evidence="1">The sequence shown here is derived from an EMBL/GenBank/DDBJ whole genome shotgun (WGS) entry which is preliminary data.</text>
</comment>
<evidence type="ECO:0000313" key="1">
    <source>
        <dbReference type="EMBL" id="GAA3964951.1"/>
    </source>
</evidence>
<dbReference type="Gene3D" id="3.30.530.20">
    <property type="match status" value="1"/>
</dbReference>
<dbReference type="Proteomes" id="UP001418444">
    <property type="component" value="Unassembled WGS sequence"/>
</dbReference>
<evidence type="ECO:0008006" key="3">
    <source>
        <dbReference type="Google" id="ProtNLM"/>
    </source>
</evidence>
<dbReference type="CDD" id="cd07821">
    <property type="entry name" value="PYR_PYL_RCAR_like"/>
    <property type="match status" value="1"/>
</dbReference>
<dbReference type="RefSeq" id="WP_344784629.1">
    <property type="nucleotide sequence ID" value="NZ_BAAAZW010000008.1"/>
</dbReference>
<dbReference type="Pfam" id="PF19458">
    <property type="entry name" value="DUF5995"/>
    <property type="match status" value="1"/>
</dbReference>
<dbReference type="EMBL" id="BAAAZW010000008">
    <property type="protein sequence ID" value="GAA3964951.1"/>
    <property type="molecule type" value="Genomic_DNA"/>
</dbReference>
<evidence type="ECO:0000313" key="2">
    <source>
        <dbReference type="Proteomes" id="UP001418444"/>
    </source>
</evidence>
<dbReference type="Pfam" id="PF10604">
    <property type="entry name" value="Polyketide_cyc2"/>
    <property type="match status" value="1"/>
</dbReference>
<gene>
    <name evidence="1" type="ORF">GCM10022231_26940</name>
</gene>
<name>A0ABP7PG00_9ACTN</name>
<reference evidence="2" key="1">
    <citation type="journal article" date="2019" name="Int. J. Syst. Evol. Microbiol.">
        <title>The Global Catalogue of Microorganisms (GCM) 10K type strain sequencing project: providing services to taxonomists for standard genome sequencing and annotation.</title>
        <authorList>
            <consortium name="The Broad Institute Genomics Platform"/>
            <consortium name="The Broad Institute Genome Sequencing Center for Infectious Disease"/>
            <person name="Wu L."/>
            <person name="Ma J."/>
        </authorList>
    </citation>
    <scope>NUCLEOTIDE SEQUENCE [LARGE SCALE GENOMIC DNA]</scope>
    <source>
        <strain evidence="2">JCM 16923</strain>
    </source>
</reference>
<sequence>MSASFHHRRDLACSPATAWRLLTDPEQMNRWSAAPIALSDNGIGDRPDGMGALRVVTLPGGRSRLREVVELAEFPRRFVYRVHDGGPLLLSHRGEQTIEATPSGCRLTWSVELRLAGGLSRPIARSIAKQVGASLDALAALAPGEPDSDDPGPPADRPATLTRSELATLRGAAFESLDAQIGIADRLAAAGDPKQWFARVYQYVTQEMIAVADRPEALRNPDWVLALIPVFHDYFTANLAAYEDGGPCTPAWQRAWSLCEREDPDHPERPVMRGLLAGVSAHIDDDLPHALADVAAARYPDRDLREFRPDYLRLAPVFTAASDHLLADLPRSHKPWWTPIAARVHPQVRDDLLGRKGFHVGRQRLKAFAAARAAVVQS</sequence>
<dbReference type="InterPro" id="IPR019587">
    <property type="entry name" value="Polyketide_cyclase/dehydratase"/>
</dbReference>
<protein>
    <recommendedName>
        <fullName evidence="3">SRPBCC family protein</fullName>
    </recommendedName>
</protein>
<dbReference type="SUPFAM" id="SSF55961">
    <property type="entry name" value="Bet v1-like"/>
    <property type="match status" value="1"/>
</dbReference>
<dbReference type="InterPro" id="IPR023393">
    <property type="entry name" value="START-like_dom_sf"/>
</dbReference>
<accession>A0ABP7PG00</accession>